<dbReference type="PROSITE" id="PS01124">
    <property type="entry name" value="HTH_ARAC_FAMILY_2"/>
    <property type="match status" value="1"/>
</dbReference>
<dbReference type="PANTHER" id="PTHR47894:SF1">
    <property type="entry name" value="HTH-TYPE TRANSCRIPTIONAL REGULATOR VQSM"/>
    <property type="match status" value="1"/>
</dbReference>
<comment type="caution">
    <text evidence="5">The sequence shown here is derived from an EMBL/GenBank/DDBJ whole genome shotgun (WGS) entry which is preliminary data.</text>
</comment>
<evidence type="ECO:0000256" key="2">
    <source>
        <dbReference type="ARBA" id="ARBA00023125"/>
    </source>
</evidence>
<gene>
    <name evidence="5" type="ORF">RU07_06740</name>
</gene>
<dbReference type="PANTHER" id="PTHR47894">
    <property type="entry name" value="HTH-TYPE TRANSCRIPTIONAL REGULATOR GADX"/>
    <property type="match status" value="1"/>
</dbReference>
<sequence>MRPVTYIRVSAVMPLIKKLKVHRDVMPSLLSRHDVSAAELSDPYAIIPLHRFVALLEDAALLLDDPFLGANFGGDFKAADIGPMGILFSLAPSIRASFDRISHYLNSLQNATTSVLVDEGDRLVWSYRITDKTIWPRRQDAEYTLSATCHLARSCFSARWAPLEVHFEHDEPDNVERLRKLIRAPLLFRQSSNRIIFDAQKADKIYREEDKALTALIERQLGDLLDQAPREIDPVAQVKKLLELYIGRRPITLRFLAEEMGLSQRTLQRHLKAEGKSLTELTRLHREDLAARLLAAKKTKLADVALALGYTDGATFSRAFKLWNGTPPSKASRSLAKKP</sequence>
<evidence type="ECO:0000313" key="6">
    <source>
        <dbReference type="Proteomes" id="UP000035017"/>
    </source>
</evidence>
<accession>A0A0D0L2F2</accession>
<dbReference type="GO" id="GO:0005829">
    <property type="term" value="C:cytosol"/>
    <property type="evidence" value="ECO:0007669"/>
    <property type="project" value="TreeGrafter"/>
</dbReference>
<dbReference type="EMBL" id="JXQV01000006">
    <property type="protein sequence ID" value="KIQ03875.1"/>
    <property type="molecule type" value="Genomic_DNA"/>
</dbReference>
<dbReference type="InterPro" id="IPR018060">
    <property type="entry name" value="HTH_AraC"/>
</dbReference>
<keyword evidence="1" id="KW-0805">Transcription regulation</keyword>
<dbReference type="SMART" id="SM00342">
    <property type="entry name" value="HTH_ARAC"/>
    <property type="match status" value="1"/>
</dbReference>
<keyword evidence="2" id="KW-0238">DNA-binding</keyword>
<evidence type="ECO:0000259" key="4">
    <source>
        <dbReference type="PROSITE" id="PS01124"/>
    </source>
</evidence>
<evidence type="ECO:0000313" key="5">
    <source>
        <dbReference type="EMBL" id="KIQ03875.1"/>
    </source>
</evidence>
<dbReference type="GO" id="GO:0000976">
    <property type="term" value="F:transcription cis-regulatory region binding"/>
    <property type="evidence" value="ECO:0007669"/>
    <property type="project" value="TreeGrafter"/>
</dbReference>
<dbReference type="Proteomes" id="UP000035017">
    <property type="component" value="Unassembled WGS sequence"/>
</dbReference>
<dbReference type="GO" id="GO:0003700">
    <property type="term" value="F:DNA-binding transcription factor activity"/>
    <property type="evidence" value="ECO:0007669"/>
    <property type="project" value="InterPro"/>
</dbReference>
<name>A0A0D0L2F2_AGRTU</name>
<evidence type="ECO:0000256" key="3">
    <source>
        <dbReference type="ARBA" id="ARBA00023163"/>
    </source>
</evidence>
<protein>
    <recommendedName>
        <fullName evidence="4">HTH araC/xylS-type domain-containing protein</fullName>
    </recommendedName>
</protein>
<dbReference type="Pfam" id="PF12625">
    <property type="entry name" value="Arabinose_bd"/>
    <property type="match status" value="1"/>
</dbReference>
<dbReference type="SUPFAM" id="SSF46689">
    <property type="entry name" value="Homeodomain-like"/>
    <property type="match status" value="1"/>
</dbReference>
<evidence type="ECO:0000256" key="1">
    <source>
        <dbReference type="ARBA" id="ARBA00023015"/>
    </source>
</evidence>
<keyword evidence="3" id="KW-0804">Transcription</keyword>
<proteinExistence type="predicted"/>
<dbReference type="Gene3D" id="1.10.10.60">
    <property type="entry name" value="Homeodomain-like"/>
    <property type="match status" value="1"/>
</dbReference>
<dbReference type="Pfam" id="PF12833">
    <property type="entry name" value="HTH_18"/>
    <property type="match status" value="1"/>
</dbReference>
<organism evidence="5 6">
    <name type="scientific">Agrobacterium tumefaciens</name>
    <dbReference type="NCBI Taxonomy" id="358"/>
    <lineage>
        <taxon>Bacteria</taxon>
        <taxon>Pseudomonadati</taxon>
        <taxon>Pseudomonadota</taxon>
        <taxon>Alphaproteobacteria</taxon>
        <taxon>Hyphomicrobiales</taxon>
        <taxon>Rhizobiaceae</taxon>
        <taxon>Rhizobium/Agrobacterium group</taxon>
        <taxon>Agrobacterium</taxon>
        <taxon>Agrobacterium tumefaciens complex</taxon>
    </lineage>
</organism>
<dbReference type="AlphaFoldDB" id="A0A0D0L2F2"/>
<dbReference type="InterPro" id="IPR032687">
    <property type="entry name" value="AraC-type_N"/>
</dbReference>
<dbReference type="InterPro" id="IPR009057">
    <property type="entry name" value="Homeodomain-like_sf"/>
</dbReference>
<reference evidence="5 6" key="1">
    <citation type="submission" date="2014-12" db="EMBL/GenBank/DDBJ databases">
        <title>16Stimator: statistical estimation of ribosomal gene copy numbers from draft genome assemblies.</title>
        <authorList>
            <person name="Perisin M.A."/>
            <person name="Vetter M."/>
            <person name="Gilbert J.A."/>
            <person name="Bergelson J."/>
        </authorList>
    </citation>
    <scope>NUCLEOTIDE SEQUENCE [LARGE SCALE GENOMIC DNA]</scope>
    <source>
        <strain evidence="5 6">MEJ076</strain>
    </source>
</reference>
<feature type="domain" description="HTH araC/xylS-type" evidence="4">
    <location>
        <begin position="236"/>
        <end position="334"/>
    </location>
</feature>